<dbReference type="EMBL" id="AP025591">
    <property type="protein sequence ID" value="BDG03211.1"/>
    <property type="molecule type" value="Genomic_DNA"/>
</dbReference>
<keyword evidence="5" id="KW-1133">Transmembrane helix</keyword>
<evidence type="ECO:0000256" key="5">
    <source>
        <dbReference type="SAM" id="Phobius"/>
    </source>
</evidence>
<keyword evidence="5" id="KW-0472">Membrane</keyword>
<keyword evidence="3 4" id="KW-0807">Transducer</keyword>
<feature type="transmembrane region" description="Helical" evidence="5">
    <location>
        <begin position="187"/>
        <end position="208"/>
    </location>
</feature>
<dbReference type="PROSITE" id="PS50111">
    <property type="entry name" value="CHEMOTAXIS_TRANSDUC_2"/>
    <property type="match status" value="1"/>
</dbReference>
<keyword evidence="5" id="KW-0812">Transmembrane</keyword>
<reference evidence="9" key="1">
    <citation type="journal article" date="2022" name="Int. J. Syst. Evol. Microbiol.">
        <title>Anaeromyxobacter oryzae sp. nov., Anaeromyxobacter diazotrophicus sp. nov. and Anaeromyxobacter paludicola sp. nov., isolated from paddy soils.</title>
        <authorList>
            <person name="Itoh H."/>
            <person name="Xu Z."/>
            <person name="Mise K."/>
            <person name="Masuda Y."/>
            <person name="Ushijima N."/>
            <person name="Hayakawa C."/>
            <person name="Shiratori Y."/>
            <person name="Senoo K."/>
        </authorList>
    </citation>
    <scope>NUCLEOTIDE SEQUENCE [LARGE SCALE GENOMIC DNA]</scope>
    <source>
        <strain evidence="9">Red232</strain>
    </source>
</reference>
<evidence type="ECO:0000313" key="9">
    <source>
        <dbReference type="Proteomes" id="UP001162891"/>
    </source>
</evidence>
<dbReference type="SMART" id="SM00283">
    <property type="entry name" value="MA"/>
    <property type="match status" value="1"/>
</dbReference>
<keyword evidence="9" id="KW-1185">Reference proteome</keyword>
<dbReference type="Gene3D" id="1.10.287.950">
    <property type="entry name" value="Methyl-accepting chemotaxis protein"/>
    <property type="match status" value="1"/>
</dbReference>
<dbReference type="InterPro" id="IPR004089">
    <property type="entry name" value="MCPsignal_dom"/>
</dbReference>
<protein>
    <recommendedName>
        <fullName evidence="10">Methyl-accepting chemotaxis sensory transducer</fullName>
    </recommendedName>
</protein>
<evidence type="ECO:0000256" key="3">
    <source>
        <dbReference type="ARBA" id="ARBA00023224"/>
    </source>
</evidence>
<dbReference type="PANTHER" id="PTHR32089">
    <property type="entry name" value="METHYL-ACCEPTING CHEMOTAXIS PROTEIN MCPB"/>
    <property type="match status" value="1"/>
</dbReference>
<keyword evidence="2" id="KW-1003">Cell membrane</keyword>
<name>A0ABN6MRV0_9BACT</name>
<evidence type="ECO:0000256" key="4">
    <source>
        <dbReference type="PROSITE-ProRule" id="PRU00284"/>
    </source>
</evidence>
<organism evidence="8 9">
    <name type="scientific">Anaeromyxobacter oryzae</name>
    <dbReference type="NCBI Taxonomy" id="2918170"/>
    <lineage>
        <taxon>Bacteria</taxon>
        <taxon>Pseudomonadati</taxon>
        <taxon>Myxococcota</taxon>
        <taxon>Myxococcia</taxon>
        <taxon>Myxococcales</taxon>
        <taxon>Cystobacterineae</taxon>
        <taxon>Anaeromyxobacteraceae</taxon>
        <taxon>Anaeromyxobacter</taxon>
    </lineage>
</organism>
<dbReference type="InterPro" id="IPR000727">
    <property type="entry name" value="T_SNARE_dom"/>
</dbReference>
<evidence type="ECO:0000256" key="1">
    <source>
        <dbReference type="ARBA" id="ARBA00004429"/>
    </source>
</evidence>
<evidence type="ECO:0000259" key="6">
    <source>
        <dbReference type="PROSITE" id="PS50111"/>
    </source>
</evidence>
<dbReference type="RefSeq" id="WP_248361011.1">
    <property type="nucleotide sequence ID" value="NZ_AP025591.1"/>
</dbReference>
<comment type="subcellular location">
    <subcellularLocation>
        <location evidence="1">Cell inner membrane</location>
        <topology evidence="1">Multi-pass membrane protein</topology>
    </subcellularLocation>
</comment>
<evidence type="ECO:0000313" key="8">
    <source>
        <dbReference type="EMBL" id="BDG03211.1"/>
    </source>
</evidence>
<dbReference type="PROSITE" id="PS50192">
    <property type="entry name" value="T_SNARE"/>
    <property type="match status" value="1"/>
</dbReference>
<gene>
    <name evidence="8" type="ORF">AMOR_22070</name>
</gene>
<dbReference type="SUPFAM" id="SSF58104">
    <property type="entry name" value="Methyl-accepting chemotaxis protein (MCP) signaling domain"/>
    <property type="match status" value="1"/>
</dbReference>
<dbReference type="PANTHER" id="PTHR32089:SF112">
    <property type="entry name" value="LYSOZYME-LIKE PROTEIN-RELATED"/>
    <property type="match status" value="1"/>
</dbReference>
<sequence length="492" mass="51781">MAGALVRLRFRTRLLLPPLVAAAALATTLLTVRALAARSERLFDEVREGHVPALEGSRDLQDLLGGAQRALEEAVATEDDAALARADDLRAKLDGRLDELARLPVVERAALAGTRARVDAYYALARSTSARYLKGERGEEVTRALREMTASYSALEGELQRGTDAARARAFEAFEQNRRLQQESLRITWITVLVALAILFWIVATTAARVRSMVQGLEGAAAGLVSAAGGLTRLTQSQSSLAQQQAAELASAGATTRALAGTATVAAERAETVLGVARRAAETTESGEASARQSLAAVERLRRQVEQIVRTSAGLAERARQASEISATVQGFATQSHILALNALIEAARAGGRGAGFAVVAREVRAMAERSGEGASRIAAIVTEIEEAVRATVATVEEGRAALEASVGEIAASGARLREIGGIVGETSGAASEIATAVQDQSGGIERITRTVSSLDVAMEETVRGIQDVDRAASELNGTAERLSAVVREFRI</sequence>
<accession>A0ABN6MRV0</accession>
<feature type="domain" description="Methyl-accepting transducer" evidence="6">
    <location>
        <begin position="220"/>
        <end position="456"/>
    </location>
</feature>
<dbReference type="Pfam" id="PF00015">
    <property type="entry name" value="MCPsignal"/>
    <property type="match status" value="1"/>
</dbReference>
<proteinExistence type="predicted"/>
<keyword evidence="2" id="KW-0997">Cell inner membrane</keyword>
<dbReference type="Proteomes" id="UP001162891">
    <property type="component" value="Chromosome"/>
</dbReference>
<evidence type="ECO:0000256" key="2">
    <source>
        <dbReference type="ARBA" id="ARBA00022519"/>
    </source>
</evidence>
<feature type="domain" description="T-SNARE coiled-coil homology" evidence="7">
    <location>
        <begin position="417"/>
        <end position="469"/>
    </location>
</feature>
<evidence type="ECO:0000259" key="7">
    <source>
        <dbReference type="PROSITE" id="PS50192"/>
    </source>
</evidence>
<evidence type="ECO:0008006" key="10">
    <source>
        <dbReference type="Google" id="ProtNLM"/>
    </source>
</evidence>